<protein>
    <submittedName>
        <fullName evidence="1">Uncharacterized protein</fullName>
    </submittedName>
</protein>
<dbReference type="Proteomes" id="UP000028995">
    <property type="component" value="Unassembled WGS sequence"/>
</dbReference>
<dbReference type="STRING" id="35760.BCHO_0852"/>
<name>A0A087AF83_9BIFI</name>
<evidence type="ECO:0000313" key="1">
    <source>
        <dbReference type="EMBL" id="KFI57433.1"/>
    </source>
</evidence>
<comment type="caution">
    <text evidence="1">The sequence shown here is derived from an EMBL/GenBank/DDBJ whole genome shotgun (WGS) entry which is preliminary data.</text>
</comment>
<dbReference type="AlphaFoldDB" id="A0A087AF83"/>
<gene>
    <name evidence="1" type="ORF">BCHO_0852</name>
</gene>
<accession>A0A087AF83</accession>
<reference evidence="1 2" key="1">
    <citation type="submission" date="2014-03" db="EMBL/GenBank/DDBJ databases">
        <title>Genomics of Bifidobacteria.</title>
        <authorList>
            <person name="Ventura M."/>
            <person name="Milani C."/>
            <person name="Lugli G.A."/>
        </authorList>
    </citation>
    <scope>NUCLEOTIDE SEQUENCE [LARGE SCALE GENOMIC DNA]</scope>
    <source>
        <strain evidence="1 2">LMG 10510</strain>
    </source>
</reference>
<dbReference type="EMBL" id="JGYU01000005">
    <property type="protein sequence ID" value="KFI57433.1"/>
    <property type="molecule type" value="Genomic_DNA"/>
</dbReference>
<proteinExistence type="predicted"/>
<evidence type="ECO:0000313" key="2">
    <source>
        <dbReference type="Proteomes" id="UP000028995"/>
    </source>
</evidence>
<organism evidence="1 2">
    <name type="scientific">Bifidobacterium choerinum</name>
    <dbReference type="NCBI Taxonomy" id="35760"/>
    <lineage>
        <taxon>Bacteria</taxon>
        <taxon>Bacillati</taxon>
        <taxon>Actinomycetota</taxon>
        <taxon>Actinomycetes</taxon>
        <taxon>Bifidobacteriales</taxon>
        <taxon>Bifidobacteriaceae</taxon>
        <taxon>Bifidobacterium</taxon>
    </lineage>
</organism>
<sequence length="84" mass="9598">MFRLTYKISTLVFDPATKTFLYDDTEHGQPVDVSVLPLFGDVPTNKKAMSAFAESLRRRGWREYNRAQLDMFCDAVGCPMLVFA</sequence>
<keyword evidence="2" id="KW-1185">Reference proteome</keyword>